<accession>A0ABX7QAQ9</accession>
<dbReference type="RefSeq" id="WP_207295022.1">
    <property type="nucleotide sequence ID" value="NZ_CP071448.1"/>
</dbReference>
<proteinExistence type="predicted"/>
<sequence length="208" mass="25084">MSSELKVKIKRSFLDYKRNLHLHPDFIKFEDKDLANDDSTFFKVNEIKEFRYGITFYQYKFVFGREYQLFIKNSNNKILKINFNTYLGIKKHECHELYSNILNSLWDLYFKDKTLSFIEKFQSGESFLIGDVNITQEGVIIEVSKLFKQEKKLILWHDIAVRKYNTYISIYSKENSLDFNRGYSYKNDWNTFVLYNVINNIIENKNTN</sequence>
<reference evidence="1 2" key="1">
    <citation type="submission" date="2021-03" db="EMBL/GenBank/DDBJ databases">
        <title>Flavobacterium kribbensis sp. nov, an endophytic bacteria, isolated from soybean.</title>
        <authorList>
            <person name="Lee J."/>
            <person name="Seo J."/>
        </authorList>
    </citation>
    <scope>NUCLEOTIDE SEQUENCE [LARGE SCALE GENOMIC DNA]</scope>
    <source>
        <strain evidence="1 2">BB8</strain>
    </source>
</reference>
<name>A0ABX7QAQ9_9FLAO</name>
<protein>
    <submittedName>
        <fullName evidence="1">Uncharacterized protein</fullName>
    </submittedName>
</protein>
<dbReference type="EMBL" id="CP071448">
    <property type="protein sequence ID" value="QSW87805.1"/>
    <property type="molecule type" value="Genomic_DNA"/>
</dbReference>
<dbReference type="Proteomes" id="UP000663440">
    <property type="component" value="Chromosome"/>
</dbReference>
<organism evidence="1 2">
    <name type="scientific">Flavobacterium endoglycinae</name>
    <dbReference type="NCBI Taxonomy" id="2816357"/>
    <lineage>
        <taxon>Bacteria</taxon>
        <taxon>Pseudomonadati</taxon>
        <taxon>Bacteroidota</taxon>
        <taxon>Flavobacteriia</taxon>
        <taxon>Flavobacteriales</taxon>
        <taxon>Flavobacteriaceae</taxon>
        <taxon>Flavobacterium</taxon>
    </lineage>
</organism>
<gene>
    <name evidence="1" type="ORF">J0383_16185</name>
</gene>
<keyword evidence="2" id="KW-1185">Reference proteome</keyword>
<evidence type="ECO:0000313" key="2">
    <source>
        <dbReference type="Proteomes" id="UP000663440"/>
    </source>
</evidence>
<evidence type="ECO:0000313" key="1">
    <source>
        <dbReference type="EMBL" id="QSW87805.1"/>
    </source>
</evidence>